<sequence>MSTTKEEDTTNEDNFLLDTGLEYNSKKLFNILREWCENQNNYELTKYLKKLPDIDFNISVSDMPELSECYEGETILIQQFYIDEDPVRNKEIQQTLRFNCINRSIDKIILLNEKIYTEEELGTKNDKIQQVNIEKRLTYADAFKYADNNHRNSYIILSNIDIFYDKSIEKIKLLQLHEKLRVLTLLRYEFLNNAKLSHCKFDHPRPDLQDTWVWHTNTIDINDSLTELTNIEMGVHKSNNHFMHILQLLGIQCLNIPETVKSYHNHNVMKKNCREDNVSQRHYNAMFPYIEKINTKNLEEKKNNISMDIFTSNNNLFSYIQNNMENKQIFCITMTDGVLNNLSLYANSVTQSKQANNKLYEIICEKVKNSYDYTFKNDNDALEIGINNLKTYETTDKVFSWQLNHDFVKKYKESYLFLNHNYKKKYGFLGDLTNIMTITCFETPWLKSISEKNVLILENSKNDFSNEIKNAKYLKNITIDKLPDNSNMSMEIIQTYVKDIVLKYENIDIVLLDASVYSNIICVLLKQNNISSINMGFYLKTVFNIIDKDILNQYSSHIKLQKIKNNAFIII</sequence>
<proteinExistence type="predicted"/>
<dbReference type="PANTHER" id="PTHR40743:SF1">
    <property type="entry name" value="POSSIBLE GLYCOSYLTRANSFERASE"/>
    <property type="match status" value="1"/>
</dbReference>
<accession>A0A6C0JB79</accession>
<evidence type="ECO:0000313" key="1">
    <source>
        <dbReference type="EMBL" id="QHU02909.1"/>
    </source>
</evidence>
<dbReference type="PANTHER" id="PTHR40743">
    <property type="entry name" value="NUCLEOTIDE-DIPHOSPHO-SUGAR TRANSFERASE CONTAINING PROTEIN"/>
    <property type="match status" value="1"/>
</dbReference>
<protein>
    <submittedName>
        <fullName evidence="1">Uncharacterized protein</fullName>
    </submittedName>
</protein>
<dbReference type="AlphaFoldDB" id="A0A6C0JB79"/>
<name>A0A6C0JB79_9ZZZZ</name>
<dbReference type="EMBL" id="MN740367">
    <property type="protein sequence ID" value="QHU02909.1"/>
    <property type="molecule type" value="Genomic_DNA"/>
</dbReference>
<organism evidence="1">
    <name type="scientific">viral metagenome</name>
    <dbReference type="NCBI Taxonomy" id="1070528"/>
    <lineage>
        <taxon>unclassified sequences</taxon>
        <taxon>metagenomes</taxon>
        <taxon>organismal metagenomes</taxon>
    </lineage>
</organism>
<reference evidence="1" key="1">
    <citation type="journal article" date="2020" name="Nature">
        <title>Giant virus diversity and host interactions through global metagenomics.</title>
        <authorList>
            <person name="Schulz F."/>
            <person name="Roux S."/>
            <person name="Paez-Espino D."/>
            <person name="Jungbluth S."/>
            <person name="Walsh D.A."/>
            <person name="Denef V.J."/>
            <person name="McMahon K.D."/>
            <person name="Konstantinidis K.T."/>
            <person name="Eloe-Fadrosh E.A."/>
            <person name="Kyrpides N.C."/>
            <person name="Woyke T."/>
        </authorList>
    </citation>
    <scope>NUCLEOTIDE SEQUENCE</scope>
    <source>
        <strain evidence="1">GVMAG-M-3300025890-48</strain>
    </source>
</reference>